<accession>A0ABV4HYK5</accession>
<organism evidence="2 3">
    <name type="scientific">Kineococcus mangrovi</name>
    <dbReference type="NCBI Taxonomy" id="1660183"/>
    <lineage>
        <taxon>Bacteria</taxon>
        <taxon>Bacillati</taxon>
        <taxon>Actinomycetota</taxon>
        <taxon>Actinomycetes</taxon>
        <taxon>Kineosporiales</taxon>
        <taxon>Kineosporiaceae</taxon>
        <taxon>Kineococcus</taxon>
    </lineage>
</organism>
<protein>
    <recommendedName>
        <fullName evidence="1">MmyB-like transcription regulator ligand binding domain-containing protein</fullName>
    </recommendedName>
</protein>
<keyword evidence="3" id="KW-1185">Reference proteome</keyword>
<proteinExistence type="predicted"/>
<dbReference type="EMBL" id="JBGGTQ010000002">
    <property type="protein sequence ID" value="MEZ0491497.1"/>
    <property type="molecule type" value="Genomic_DNA"/>
</dbReference>
<dbReference type="Gene3D" id="3.30.450.180">
    <property type="match status" value="1"/>
</dbReference>
<dbReference type="Pfam" id="PF17765">
    <property type="entry name" value="MLTR_LBD"/>
    <property type="match status" value="1"/>
</dbReference>
<evidence type="ECO:0000313" key="3">
    <source>
        <dbReference type="Proteomes" id="UP001566476"/>
    </source>
</evidence>
<sequence length="89" mass="9738">MVTEGLDGARLDRSAVARARAALARYPQDARLWDERPVEHRCSDVESYDVPGLCRLTLDCESLAVPDDDQTLVVHSAAPEAQTPTGSSW</sequence>
<reference evidence="2 3" key="1">
    <citation type="submission" date="2024-07" db="EMBL/GenBank/DDBJ databases">
        <authorList>
            <person name="Thanompreechachai J."/>
            <person name="Duangmal K."/>
        </authorList>
    </citation>
    <scope>NUCLEOTIDE SEQUENCE [LARGE SCALE GENOMIC DNA]</scope>
    <source>
        <strain evidence="2 3">TBRC 1896</strain>
    </source>
</reference>
<dbReference type="RefSeq" id="WP_370717539.1">
    <property type="nucleotide sequence ID" value="NZ_JBGGTQ010000002.1"/>
</dbReference>
<dbReference type="Proteomes" id="UP001566476">
    <property type="component" value="Unassembled WGS sequence"/>
</dbReference>
<gene>
    <name evidence="2" type="ORF">AB2L28_04530</name>
</gene>
<evidence type="ECO:0000313" key="2">
    <source>
        <dbReference type="EMBL" id="MEZ0491497.1"/>
    </source>
</evidence>
<dbReference type="InterPro" id="IPR041413">
    <property type="entry name" value="MLTR_LBD"/>
</dbReference>
<comment type="caution">
    <text evidence="2">The sequence shown here is derived from an EMBL/GenBank/DDBJ whole genome shotgun (WGS) entry which is preliminary data.</text>
</comment>
<name>A0ABV4HYK5_9ACTN</name>
<evidence type="ECO:0000259" key="1">
    <source>
        <dbReference type="Pfam" id="PF17765"/>
    </source>
</evidence>
<feature type="domain" description="MmyB-like transcription regulator ligand binding" evidence="1">
    <location>
        <begin position="13"/>
        <end position="82"/>
    </location>
</feature>